<dbReference type="InterPro" id="IPR006620">
    <property type="entry name" value="Pro_4_hyd_alph"/>
</dbReference>
<dbReference type="PANTHER" id="PTHR41536:SF1">
    <property type="entry name" value="PKHD-TYPE HYDROXYLASE YBIX"/>
    <property type="match status" value="1"/>
</dbReference>
<evidence type="ECO:0000256" key="6">
    <source>
        <dbReference type="ARBA" id="ARBA00023004"/>
    </source>
</evidence>
<feature type="domain" description="Fe2OG dioxygenase" evidence="8">
    <location>
        <begin position="78"/>
        <end position="178"/>
    </location>
</feature>
<dbReference type="InterPro" id="IPR023550">
    <property type="entry name" value="PKHD_hydroxylase"/>
</dbReference>
<dbReference type="GO" id="GO:0006974">
    <property type="term" value="P:DNA damage response"/>
    <property type="evidence" value="ECO:0007669"/>
    <property type="project" value="TreeGrafter"/>
</dbReference>
<feature type="binding site" evidence="7">
    <location>
        <position position="96"/>
    </location>
    <ligand>
        <name>Fe cation</name>
        <dbReference type="ChEBI" id="CHEBI:24875"/>
    </ligand>
</feature>
<comment type="cofactor">
    <cofactor evidence="1 7">
        <name>L-ascorbate</name>
        <dbReference type="ChEBI" id="CHEBI:38290"/>
    </cofactor>
</comment>
<dbReference type="GO" id="GO:0016706">
    <property type="term" value="F:2-oxoglutarate-dependent dioxygenase activity"/>
    <property type="evidence" value="ECO:0007669"/>
    <property type="project" value="UniProtKB-UniRule"/>
</dbReference>
<keyword evidence="3 7" id="KW-0847">Vitamin C</keyword>
<dbReference type="Gene3D" id="2.60.120.620">
    <property type="entry name" value="q2cbj1_9rhob like domain"/>
    <property type="match status" value="1"/>
</dbReference>
<dbReference type="HAMAP" id="MF_00657">
    <property type="entry name" value="Hydroxyl_YbiX"/>
    <property type="match status" value="1"/>
</dbReference>
<keyword evidence="2 7" id="KW-0479">Metal-binding</keyword>
<dbReference type="EMBL" id="LT629748">
    <property type="protein sequence ID" value="SDS12904.1"/>
    <property type="molecule type" value="Genomic_DNA"/>
</dbReference>
<dbReference type="GO" id="GO:0005506">
    <property type="term" value="F:iron ion binding"/>
    <property type="evidence" value="ECO:0007669"/>
    <property type="project" value="UniProtKB-UniRule"/>
</dbReference>
<reference evidence="10" key="1">
    <citation type="submission" date="2016-10" db="EMBL/GenBank/DDBJ databases">
        <authorList>
            <person name="Varghese N."/>
            <person name="Submissions S."/>
        </authorList>
    </citation>
    <scope>NUCLEOTIDE SEQUENCE [LARGE SCALE GENOMIC DNA]</scope>
    <source>
        <strain evidence="10">2SM5</strain>
    </source>
</reference>
<dbReference type="AlphaFoldDB" id="A0A1H1PP73"/>
<keyword evidence="10" id="KW-1185">Reference proteome</keyword>
<dbReference type="OrthoDB" id="9812472at2"/>
<comment type="cofactor">
    <cofactor evidence="7">
        <name>Fe(2+)</name>
        <dbReference type="ChEBI" id="CHEBI:29033"/>
    </cofactor>
    <text evidence="7">Binds 1 Fe(2+) ion per subunit.</text>
</comment>
<dbReference type="PROSITE" id="PS51471">
    <property type="entry name" value="FE2OG_OXY"/>
    <property type="match status" value="1"/>
</dbReference>
<dbReference type="NCBIfam" id="NF003975">
    <property type="entry name" value="PRK05467.1-4"/>
    <property type="match status" value="1"/>
</dbReference>
<dbReference type="Pfam" id="PF13640">
    <property type="entry name" value="2OG-FeII_Oxy_3"/>
    <property type="match status" value="1"/>
</dbReference>
<dbReference type="InterPro" id="IPR044862">
    <property type="entry name" value="Pro_4_hyd_alph_FE2OG_OXY"/>
</dbReference>
<evidence type="ECO:0000256" key="1">
    <source>
        <dbReference type="ARBA" id="ARBA00001961"/>
    </source>
</evidence>
<protein>
    <submittedName>
        <fullName evidence="9">PKHD-type hydroxylase</fullName>
    </submittedName>
</protein>
<accession>A0A1H1PP73</accession>
<evidence type="ECO:0000256" key="5">
    <source>
        <dbReference type="ARBA" id="ARBA00023002"/>
    </source>
</evidence>
<dbReference type="SMART" id="SM00702">
    <property type="entry name" value="P4Hc"/>
    <property type="match status" value="1"/>
</dbReference>
<gene>
    <name evidence="9" type="ORF">SAMN05216198_1242</name>
</gene>
<evidence type="ECO:0000256" key="3">
    <source>
        <dbReference type="ARBA" id="ARBA00022896"/>
    </source>
</evidence>
<name>A0A1H1PP73_9GAMM</name>
<dbReference type="RefSeq" id="WP_090272527.1">
    <property type="nucleotide sequence ID" value="NZ_LT629748.1"/>
</dbReference>
<dbReference type="GO" id="GO:0006879">
    <property type="term" value="P:intracellular iron ion homeostasis"/>
    <property type="evidence" value="ECO:0007669"/>
    <property type="project" value="TreeGrafter"/>
</dbReference>
<evidence type="ECO:0000313" key="9">
    <source>
        <dbReference type="EMBL" id="SDS12904.1"/>
    </source>
</evidence>
<keyword evidence="6 7" id="KW-0408">Iron</keyword>
<keyword evidence="4 7" id="KW-0223">Dioxygenase</keyword>
<feature type="binding site" evidence="7">
    <location>
        <position position="159"/>
    </location>
    <ligand>
        <name>Fe cation</name>
        <dbReference type="ChEBI" id="CHEBI:24875"/>
    </ligand>
</feature>
<dbReference type="Proteomes" id="UP000243426">
    <property type="component" value="Chromosome I"/>
</dbReference>
<evidence type="ECO:0000313" key="10">
    <source>
        <dbReference type="Proteomes" id="UP000243426"/>
    </source>
</evidence>
<proteinExistence type="inferred from homology"/>
<dbReference type="InterPro" id="IPR041097">
    <property type="entry name" value="PKHD_C"/>
</dbReference>
<dbReference type="NCBIfam" id="NF003974">
    <property type="entry name" value="PRK05467.1-3"/>
    <property type="match status" value="1"/>
</dbReference>
<dbReference type="InterPro" id="IPR005123">
    <property type="entry name" value="Oxoglu/Fe-dep_dioxygenase_dom"/>
</dbReference>
<evidence type="ECO:0000256" key="4">
    <source>
        <dbReference type="ARBA" id="ARBA00022964"/>
    </source>
</evidence>
<feature type="binding site" evidence="7">
    <location>
        <position position="169"/>
    </location>
    <ligand>
        <name>2-oxoglutarate</name>
        <dbReference type="ChEBI" id="CHEBI:16810"/>
    </ligand>
</feature>
<evidence type="ECO:0000259" key="8">
    <source>
        <dbReference type="PROSITE" id="PS51471"/>
    </source>
</evidence>
<dbReference type="GO" id="GO:0031418">
    <property type="term" value="F:L-ascorbic acid binding"/>
    <property type="evidence" value="ECO:0007669"/>
    <property type="project" value="UniProtKB-KW"/>
</dbReference>
<dbReference type="STRING" id="797277.SAMN05216198_1242"/>
<evidence type="ECO:0000256" key="7">
    <source>
        <dbReference type="HAMAP-Rule" id="MF_00657"/>
    </source>
</evidence>
<feature type="binding site" evidence="7">
    <location>
        <position position="98"/>
    </location>
    <ligand>
        <name>Fe cation</name>
        <dbReference type="ChEBI" id="CHEBI:24875"/>
    </ligand>
</feature>
<dbReference type="Gene3D" id="4.10.860.20">
    <property type="entry name" value="Rabenosyn, Rab binding domain"/>
    <property type="match status" value="1"/>
</dbReference>
<organism evidence="9 10">
    <name type="scientific">Halopseudomonas litoralis</name>
    <dbReference type="NCBI Taxonomy" id="797277"/>
    <lineage>
        <taxon>Bacteria</taxon>
        <taxon>Pseudomonadati</taxon>
        <taxon>Pseudomonadota</taxon>
        <taxon>Gammaproteobacteria</taxon>
        <taxon>Pseudomonadales</taxon>
        <taxon>Pseudomonadaceae</taxon>
        <taxon>Halopseudomonas</taxon>
    </lineage>
</organism>
<dbReference type="PANTHER" id="PTHR41536">
    <property type="entry name" value="PKHD-TYPE HYDROXYLASE YBIX"/>
    <property type="match status" value="1"/>
</dbReference>
<dbReference type="Pfam" id="PF18331">
    <property type="entry name" value="PKHD_C"/>
    <property type="match status" value="1"/>
</dbReference>
<keyword evidence="5 7" id="KW-0560">Oxidoreductase</keyword>
<sequence>MLVHIPEVLSKAEVAEVRRRLTAAEWVDGRATVGHQGAQVKRNRQLPVDSPLGLELGGIILQRLYANPLFMAAALPLRSVPPLFSIYSGGEHYGFHIDGAVRQLPFNQLSLRTDVSSTLFLSEPEEYDGGELEVQDTYGCHEIKLPAGDLILYPSSSLHQVTPVTRGERVCSVFWSQSMVRSDAQRAQLYDLDGTIQQLREKIGESPEVLSLTGHYHNLLRQWADL</sequence>
<evidence type="ECO:0000256" key="2">
    <source>
        <dbReference type="ARBA" id="ARBA00022723"/>
    </source>
</evidence>